<dbReference type="Proteomes" id="UP001178508">
    <property type="component" value="Chromosome 16"/>
</dbReference>
<keyword evidence="2" id="KW-1185">Reference proteome</keyword>
<name>A0AAV1GS68_XYRNO</name>
<gene>
    <name evidence="1" type="ORF">XNOV1_A002638</name>
</gene>
<evidence type="ECO:0000313" key="2">
    <source>
        <dbReference type="Proteomes" id="UP001178508"/>
    </source>
</evidence>
<dbReference type="AlphaFoldDB" id="A0AAV1GS68"/>
<proteinExistence type="predicted"/>
<protein>
    <submittedName>
        <fullName evidence="1">Nuclease HARBI1</fullName>
    </submittedName>
</protein>
<accession>A0AAV1GS68</accession>
<reference evidence="1" key="1">
    <citation type="submission" date="2023-08" db="EMBL/GenBank/DDBJ databases">
        <authorList>
            <person name="Alioto T."/>
            <person name="Alioto T."/>
            <person name="Gomez Garrido J."/>
        </authorList>
    </citation>
    <scope>NUCLEOTIDE SEQUENCE</scope>
</reference>
<evidence type="ECO:0000313" key="1">
    <source>
        <dbReference type="EMBL" id="CAJ1076061.1"/>
    </source>
</evidence>
<dbReference type="EMBL" id="OY660879">
    <property type="protein sequence ID" value="CAJ1076061.1"/>
    <property type="molecule type" value="Genomic_DNA"/>
</dbReference>
<organism evidence="1 2">
    <name type="scientific">Xyrichtys novacula</name>
    <name type="common">Pearly razorfish</name>
    <name type="synonym">Hemipteronotus novacula</name>
    <dbReference type="NCBI Taxonomy" id="13765"/>
    <lineage>
        <taxon>Eukaryota</taxon>
        <taxon>Metazoa</taxon>
        <taxon>Chordata</taxon>
        <taxon>Craniata</taxon>
        <taxon>Vertebrata</taxon>
        <taxon>Euteleostomi</taxon>
        <taxon>Actinopterygii</taxon>
        <taxon>Neopterygii</taxon>
        <taxon>Teleostei</taxon>
        <taxon>Neoteleostei</taxon>
        <taxon>Acanthomorphata</taxon>
        <taxon>Eupercaria</taxon>
        <taxon>Labriformes</taxon>
        <taxon>Labridae</taxon>
        <taxon>Xyrichtys</taxon>
    </lineage>
</organism>
<sequence>MVSEPFDVVIITVHDVVHRVTGIITGIMKRVIYLPSAAAELEGIEEGLVHLAGSRGFHKVAGSIDGTQIRIKPPAANKEDFPNSASFPLLSSLYKQIFSLSSSLCYLPRDLDPLRLPRLFGLLSRLRERRRNHHYILVGQVDAD</sequence>